<feature type="non-terminal residue" evidence="1">
    <location>
        <position position="1"/>
    </location>
</feature>
<proteinExistence type="predicted"/>
<protein>
    <submittedName>
        <fullName evidence="1">Uncharacterized protein</fullName>
    </submittedName>
</protein>
<gene>
    <name evidence="1" type="ORF">S06H3_24548</name>
</gene>
<name>X1M1B0_9ZZZZ</name>
<sequence>VPSDYEAGTDFTFVIDLLELWIGLSPVMVVVDQVADDQ</sequence>
<comment type="caution">
    <text evidence="1">The sequence shown here is derived from an EMBL/GenBank/DDBJ whole genome shotgun (WGS) entry which is preliminary data.</text>
</comment>
<reference evidence="1" key="1">
    <citation type="journal article" date="2014" name="Front. Microbiol.">
        <title>High frequency of phylogenetically diverse reductive dehalogenase-homologous genes in deep subseafloor sedimentary metagenomes.</title>
        <authorList>
            <person name="Kawai M."/>
            <person name="Futagami T."/>
            <person name="Toyoda A."/>
            <person name="Takaki Y."/>
            <person name="Nishi S."/>
            <person name="Hori S."/>
            <person name="Arai W."/>
            <person name="Tsubouchi T."/>
            <person name="Morono Y."/>
            <person name="Uchiyama I."/>
            <person name="Ito T."/>
            <person name="Fujiyama A."/>
            <person name="Inagaki F."/>
            <person name="Takami H."/>
        </authorList>
    </citation>
    <scope>NUCLEOTIDE SEQUENCE</scope>
    <source>
        <strain evidence="1">Expedition CK06-06</strain>
    </source>
</reference>
<dbReference type="AlphaFoldDB" id="X1M1B0"/>
<accession>X1M1B0</accession>
<organism evidence="1">
    <name type="scientific">marine sediment metagenome</name>
    <dbReference type="NCBI Taxonomy" id="412755"/>
    <lineage>
        <taxon>unclassified sequences</taxon>
        <taxon>metagenomes</taxon>
        <taxon>ecological metagenomes</taxon>
    </lineage>
</organism>
<dbReference type="EMBL" id="BARV01013706">
    <property type="protein sequence ID" value="GAI25367.1"/>
    <property type="molecule type" value="Genomic_DNA"/>
</dbReference>
<evidence type="ECO:0000313" key="1">
    <source>
        <dbReference type="EMBL" id="GAI25367.1"/>
    </source>
</evidence>